<comment type="caution">
    <text evidence="1">The sequence shown here is derived from an EMBL/GenBank/DDBJ whole genome shotgun (WGS) entry which is preliminary data.</text>
</comment>
<dbReference type="Proteomes" id="UP001055811">
    <property type="component" value="Linkage Group LG01"/>
</dbReference>
<sequence length="129" mass="14799">MYSVHLSDPPLSPSIPTTTVSPSFENIDFNLSDFPFLISYVFHLSSSITTLFHLIPLPLLARIVISTMHLAPDKEPRTFMSKSHLKFSIPELKIVSFWSSKIHAMEPDQMVLWCLEFNFDGFSYARCQM</sequence>
<reference evidence="1 2" key="2">
    <citation type="journal article" date="2022" name="Mol. Ecol. Resour.">
        <title>The genomes of chicory, endive, great burdock and yacon provide insights into Asteraceae paleo-polyploidization history and plant inulin production.</title>
        <authorList>
            <person name="Fan W."/>
            <person name="Wang S."/>
            <person name="Wang H."/>
            <person name="Wang A."/>
            <person name="Jiang F."/>
            <person name="Liu H."/>
            <person name="Zhao H."/>
            <person name="Xu D."/>
            <person name="Zhang Y."/>
        </authorList>
    </citation>
    <scope>NUCLEOTIDE SEQUENCE [LARGE SCALE GENOMIC DNA]</scope>
    <source>
        <strain evidence="2">cv. Punajuju</strain>
        <tissue evidence="1">Leaves</tissue>
    </source>
</reference>
<reference evidence="2" key="1">
    <citation type="journal article" date="2022" name="Mol. Ecol. Resour.">
        <title>The genomes of chicory, endive, great burdock and yacon provide insights into Asteraceae palaeo-polyploidization history and plant inulin production.</title>
        <authorList>
            <person name="Fan W."/>
            <person name="Wang S."/>
            <person name="Wang H."/>
            <person name="Wang A."/>
            <person name="Jiang F."/>
            <person name="Liu H."/>
            <person name="Zhao H."/>
            <person name="Xu D."/>
            <person name="Zhang Y."/>
        </authorList>
    </citation>
    <scope>NUCLEOTIDE SEQUENCE [LARGE SCALE GENOMIC DNA]</scope>
    <source>
        <strain evidence="2">cv. Punajuju</strain>
    </source>
</reference>
<protein>
    <submittedName>
        <fullName evidence="1">Uncharacterized protein</fullName>
    </submittedName>
</protein>
<organism evidence="1 2">
    <name type="scientific">Cichorium intybus</name>
    <name type="common">Chicory</name>
    <dbReference type="NCBI Taxonomy" id="13427"/>
    <lineage>
        <taxon>Eukaryota</taxon>
        <taxon>Viridiplantae</taxon>
        <taxon>Streptophyta</taxon>
        <taxon>Embryophyta</taxon>
        <taxon>Tracheophyta</taxon>
        <taxon>Spermatophyta</taxon>
        <taxon>Magnoliopsida</taxon>
        <taxon>eudicotyledons</taxon>
        <taxon>Gunneridae</taxon>
        <taxon>Pentapetalae</taxon>
        <taxon>asterids</taxon>
        <taxon>campanulids</taxon>
        <taxon>Asterales</taxon>
        <taxon>Asteraceae</taxon>
        <taxon>Cichorioideae</taxon>
        <taxon>Cichorieae</taxon>
        <taxon>Cichoriinae</taxon>
        <taxon>Cichorium</taxon>
    </lineage>
</organism>
<dbReference type="EMBL" id="CM042009">
    <property type="protein sequence ID" value="KAI3791211.1"/>
    <property type="molecule type" value="Genomic_DNA"/>
</dbReference>
<gene>
    <name evidence="1" type="ORF">L2E82_04893</name>
</gene>
<accession>A0ACB9H6Q4</accession>
<evidence type="ECO:0000313" key="2">
    <source>
        <dbReference type="Proteomes" id="UP001055811"/>
    </source>
</evidence>
<proteinExistence type="predicted"/>
<keyword evidence="2" id="KW-1185">Reference proteome</keyword>
<name>A0ACB9H6Q4_CICIN</name>
<evidence type="ECO:0000313" key="1">
    <source>
        <dbReference type="EMBL" id="KAI3791211.1"/>
    </source>
</evidence>